<dbReference type="EC" id="3.2.1.41" evidence="7"/>
<dbReference type="SUPFAM" id="SSF49452">
    <property type="entry name" value="Starch-binding domain-like"/>
    <property type="match status" value="1"/>
</dbReference>
<dbReference type="GO" id="GO:0005975">
    <property type="term" value="P:carbohydrate metabolic process"/>
    <property type="evidence" value="ECO:0007669"/>
    <property type="project" value="InterPro"/>
</dbReference>
<comment type="caution">
    <text evidence="11">The sequence shown here is derived from an EMBL/GenBank/DDBJ whole genome shotgun (WGS) entry which is preliminary data.</text>
</comment>
<dbReference type="Gene3D" id="2.60.40.1180">
    <property type="entry name" value="Golgi alpha-mannosidase II"/>
    <property type="match status" value="1"/>
</dbReference>
<dbReference type="STRING" id="889306.KP78_04850"/>
<dbReference type="RefSeq" id="WP_041085914.1">
    <property type="nucleotide sequence ID" value="NZ_JXRP01000006.1"/>
</dbReference>
<dbReference type="Gene3D" id="2.60.40.1110">
    <property type="match status" value="1"/>
</dbReference>
<dbReference type="Gene3D" id="2.60.40.2320">
    <property type="match status" value="1"/>
</dbReference>
<dbReference type="Pfam" id="PF21653">
    <property type="entry name" value="pulA_all-beta"/>
    <property type="match status" value="1"/>
</dbReference>
<evidence type="ECO:0000256" key="3">
    <source>
        <dbReference type="ARBA" id="ARBA00022801"/>
    </source>
</evidence>
<comment type="similarity">
    <text evidence="1">Belongs to the glycosyl hydrolase 13 family.</text>
</comment>
<dbReference type="GO" id="GO:0030246">
    <property type="term" value="F:carbohydrate binding"/>
    <property type="evidence" value="ECO:0007669"/>
    <property type="project" value="InterPro"/>
</dbReference>
<evidence type="ECO:0000256" key="6">
    <source>
        <dbReference type="ARBA" id="ARBA00023965"/>
    </source>
</evidence>
<protein>
    <recommendedName>
        <fullName evidence="7">pullulanase</fullName>
        <ecNumber evidence="7">3.2.1.41</ecNumber>
    </recommendedName>
    <alternativeName>
        <fullName evidence="8">Alpha-dextrin endo-1,6-alpha-glucosidase</fullName>
    </alternativeName>
    <alternativeName>
        <fullName evidence="9">Pullulan 6-glucanohydrolase</fullName>
    </alternativeName>
</protein>
<dbReference type="InterPro" id="IPR017853">
    <property type="entry name" value="GH"/>
</dbReference>
<dbReference type="PANTHER" id="PTHR43002">
    <property type="entry name" value="GLYCOGEN DEBRANCHING ENZYME"/>
    <property type="match status" value="1"/>
</dbReference>
<dbReference type="OrthoDB" id="9761875at2"/>
<dbReference type="EMBL" id="JXRP01000006">
    <property type="protein sequence ID" value="KIL52115.1"/>
    <property type="molecule type" value="Genomic_DNA"/>
</dbReference>
<reference evidence="11 12" key="1">
    <citation type="submission" date="2015-01" db="EMBL/GenBank/DDBJ databases">
        <title>Genome sequencing of Jeotgalibacillus soli.</title>
        <authorList>
            <person name="Goh K.M."/>
            <person name="Chan K.-G."/>
            <person name="Yaakop A.S."/>
            <person name="Ee R."/>
            <person name="Gan H.M."/>
            <person name="Chan C.S."/>
        </authorList>
    </citation>
    <scope>NUCLEOTIDE SEQUENCE [LARGE SCALE GENOMIC DNA]</scope>
    <source>
        <strain evidence="11 12">P9</strain>
    </source>
</reference>
<dbReference type="AlphaFoldDB" id="A0A0C2RPD6"/>
<keyword evidence="5" id="KW-0326">Glycosidase</keyword>
<keyword evidence="3" id="KW-0378">Hydrolase</keyword>
<dbReference type="SMR" id="A0A0C2RPD6"/>
<dbReference type="GO" id="GO:0051060">
    <property type="term" value="F:pullulanase activity"/>
    <property type="evidence" value="ECO:0007669"/>
    <property type="project" value="UniProtKB-EC"/>
</dbReference>
<organism evidence="11 12">
    <name type="scientific">Jeotgalibacillus soli</name>
    <dbReference type="NCBI Taxonomy" id="889306"/>
    <lineage>
        <taxon>Bacteria</taxon>
        <taxon>Bacillati</taxon>
        <taxon>Bacillota</taxon>
        <taxon>Bacilli</taxon>
        <taxon>Bacillales</taxon>
        <taxon>Caryophanaceae</taxon>
        <taxon>Jeotgalibacillus</taxon>
    </lineage>
</organism>
<dbReference type="SUPFAM" id="SSF81296">
    <property type="entry name" value="E set domains"/>
    <property type="match status" value="1"/>
</dbReference>
<dbReference type="Pfam" id="PF03714">
    <property type="entry name" value="PUD"/>
    <property type="match status" value="1"/>
</dbReference>
<keyword evidence="2" id="KW-0732">Signal</keyword>
<evidence type="ECO:0000256" key="7">
    <source>
        <dbReference type="ARBA" id="ARBA00024062"/>
    </source>
</evidence>
<dbReference type="SUPFAM" id="SSF51445">
    <property type="entry name" value="(Trans)glycosidases"/>
    <property type="match status" value="1"/>
</dbReference>
<sequence length="849" mass="96859">MVTIQGRQPGDFSHGNHNSGSFNKVTITLHYHRYDGDYEGWNLWVWLDGQSGRMVEFVESPAYGRSATFTMEEPTGINRVGFIIRKSTVENDWASKRFDDRFITSFDQNGYAEAWLMQGMERIYHSANEVDVSPGIISAEQNSWQEIQVKTNLAFDWDHDNIAVNLEGATIQDIRISKDHYDSDLAHQLTIITKEKLTLSDQYRVAISHFGYCDVTYGEIVRTKEFDDEFSYSGTLGAIYSEGGTLFRLWAPSASEAAVVIYPPSPDKEPILNVMEKGPKGTWSIQLNGNLHETAYMFKVKIGKYWHEAVDPYARAVTVNGEKGVVVNLAQTNPVQWTSAKPPLANIEDAIIYELHVRDASIHPNSGIQHKGKFLGLTETNTETSDGISTGLRYIKELGVTHVQLLPIYDFWTVDETRLATPQYNWGYDPKHYNAPDGSYSTDPYKPCVRIMELKQMIQTMHDQGLRVIMDVVYNHVYDAARSSFQQLVPGYYFRYTEEGWLSNGTGVGNDTASERSMMRKFIVDSLVYWATEYHLDGFRFDLMGIHDVDTMNEIRKALDSIDPAIIILGEGWDLHTALPGEKKANQYNAHKMQRIGHFNDSIRDHLKGNNFSDRDNGFVNGKSGLDYIIKQGITAGMKFPYERPSYTAPNQVVNYVEAHDNHTLWDKLCLTNPQASQEDLKAMHKLATSVVLLSQGISFLHAGQEFMRTKNGEHNSYRSPDRINQLDWDRRAEFAQEVDYIKGLIQLRKSFQSFRMRTLEQVQKFMHFYQTIDRVIAYRLDAHGHHDPAAELMVVHNARDVSVTIPLESDGPWHVLVNGTRAGIESLSIIKRDSIEVPRYGTYVLMRK</sequence>
<proteinExistence type="inferred from homology"/>
<evidence type="ECO:0000259" key="10">
    <source>
        <dbReference type="SMART" id="SM00642"/>
    </source>
</evidence>
<dbReference type="InterPro" id="IPR014756">
    <property type="entry name" value="Ig_E-set"/>
</dbReference>
<evidence type="ECO:0000256" key="1">
    <source>
        <dbReference type="ARBA" id="ARBA00008061"/>
    </source>
</evidence>
<feature type="domain" description="Glycosyl hydrolase family 13 catalytic" evidence="10">
    <location>
        <begin position="381"/>
        <end position="749"/>
    </location>
</feature>
<evidence type="ECO:0000313" key="11">
    <source>
        <dbReference type="EMBL" id="KIL52115.1"/>
    </source>
</evidence>
<evidence type="ECO:0000256" key="5">
    <source>
        <dbReference type="ARBA" id="ARBA00023295"/>
    </source>
</evidence>
<dbReference type="Pfam" id="PF00128">
    <property type="entry name" value="Alpha-amylase"/>
    <property type="match status" value="1"/>
</dbReference>
<dbReference type="Pfam" id="PF02922">
    <property type="entry name" value="CBM_48"/>
    <property type="match status" value="1"/>
</dbReference>
<comment type="catalytic activity">
    <reaction evidence="6">
        <text>Hydrolysis of (1-&gt;6)-alpha-D-glucosidic linkages in pullulan, amylopectin and glycogen, and in the alpha- and beta-limit dextrins of amylopectin and glycogen.</text>
        <dbReference type="EC" id="3.2.1.41"/>
    </reaction>
</comment>
<dbReference type="InterPro" id="IPR005323">
    <property type="entry name" value="CBM41_pullulanase"/>
</dbReference>
<dbReference type="CDD" id="cd02860">
    <property type="entry name" value="E_set_Pullulanase"/>
    <property type="match status" value="1"/>
</dbReference>
<name>A0A0C2RPD6_9BACL</name>
<accession>A0A0C2RPD6</accession>
<keyword evidence="12" id="KW-1185">Reference proteome</keyword>
<dbReference type="NCBIfam" id="TIGR02104">
    <property type="entry name" value="pulA_typeI"/>
    <property type="match status" value="1"/>
</dbReference>
<keyword evidence="4" id="KW-0106">Calcium</keyword>
<evidence type="ECO:0000256" key="2">
    <source>
        <dbReference type="ARBA" id="ARBA00022729"/>
    </source>
</evidence>
<dbReference type="Gene3D" id="3.20.20.80">
    <property type="entry name" value="Glycosidases"/>
    <property type="match status" value="1"/>
</dbReference>
<dbReference type="Proteomes" id="UP000031938">
    <property type="component" value="Unassembled WGS sequence"/>
</dbReference>
<evidence type="ECO:0000256" key="4">
    <source>
        <dbReference type="ARBA" id="ARBA00022837"/>
    </source>
</evidence>
<dbReference type="InterPro" id="IPR013784">
    <property type="entry name" value="Carb-bd-like_fold"/>
</dbReference>
<evidence type="ECO:0000256" key="9">
    <source>
        <dbReference type="ARBA" id="ARBA00031076"/>
    </source>
</evidence>
<evidence type="ECO:0000313" key="12">
    <source>
        <dbReference type="Proteomes" id="UP000031938"/>
    </source>
</evidence>
<dbReference type="InterPro" id="IPR013780">
    <property type="entry name" value="Glyco_hydro_b"/>
</dbReference>
<dbReference type="InterPro" id="IPR006047">
    <property type="entry name" value="GH13_cat_dom"/>
</dbReference>
<dbReference type="InterPro" id="IPR004193">
    <property type="entry name" value="Glyco_hydro_13_N"/>
</dbReference>
<gene>
    <name evidence="11" type="ORF">KP78_04850</name>
</gene>
<dbReference type="Gene3D" id="2.60.40.10">
    <property type="entry name" value="Immunoglobulins"/>
    <property type="match status" value="1"/>
</dbReference>
<dbReference type="InterPro" id="IPR013783">
    <property type="entry name" value="Ig-like_fold"/>
</dbReference>
<dbReference type="CDD" id="cd11341">
    <property type="entry name" value="AmyAc_Pullulanase_LD-like"/>
    <property type="match status" value="1"/>
</dbReference>
<evidence type="ECO:0000256" key="8">
    <source>
        <dbReference type="ARBA" id="ARBA00029618"/>
    </source>
</evidence>
<dbReference type="InterPro" id="IPR011840">
    <property type="entry name" value="PulA_typeI"/>
</dbReference>
<dbReference type="InterPro" id="IPR049117">
    <property type="entry name" value="pulA_all-beta"/>
</dbReference>
<dbReference type="CDD" id="cd10315">
    <property type="entry name" value="CBM41_pullulanase"/>
    <property type="match status" value="1"/>
</dbReference>
<dbReference type="PATRIC" id="fig|889306.3.peg.485"/>
<dbReference type="SMART" id="SM00642">
    <property type="entry name" value="Aamy"/>
    <property type="match status" value="1"/>
</dbReference>